<accession>A0A7J5ZHH4</accession>
<organism evidence="1 2">
    <name type="scientific">Dissostichus mawsoni</name>
    <name type="common">Antarctic cod</name>
    <dbReference type="NCBI Taxonomy" id="36200"/>
    <lineage>
        <taxon>Eukaryota</taxon>
        <taxon>Metazoa</taxon>
        <taxon>Chordata</taxon>
        <taxon>Craniata</taxon>
        <taxon>Vertebrata</taxon>
        <taxon>Euteleostomi</taxon>
        <taxon>Actinopterygii</taxon>
        <taxon>Neopterygii</taxon>
        <taxon>Teleostei</taxon>
        <taxon>Neoteleostei</taxon>
        <taxon>Acanthomorphata</taxon>
        <taxon>Eupercaria</taxon>
        <taxon>Perciformes</taxon>
        <taxon>Notothenioidei</taxon>
        <taxon>Nototheniidae</taxon>
        <taxon>Dissostichus</taxon>
    </lineage>
</organism>
<protein>
    <submittedName>
        <fullName evidence="1">Uncharacterized protein</fullName>
    </submittedName>
</protein>
<keyword evidence="2" id="KW-1185">Reference proteome</keyword>
<evidence type="ECO:0000313" key="1">
    <source>
        <dbReference type="EMBL" id="KAF3861262.1"/>
    </source>
</evidence>
<evidence type="ECO:0000313" key="2">
    <source>
        <dbReference type="Proteomes" id="UP000518266"/>
    </source>
</evidence>
<dbReference type="Proteomes" id="UP000518266">
    <property type="component" value="Unassembled WGS sequence"/>
</dbReference>
<dbReference type="EMBL" id="JAAKFY010000001">
    <property type="protein sequence ID" value="KAF3861262.1"/>
    <property type="molecule type" value="Genomic_DNA"/>
</dbReference>
<name>A0A7J5ZHH4_DISMA</name>
<gene>
    <name evidence="1" type="ORF">F7725_000038</name>
</gene>
<comment type="caution">
    <text evidence="1">The sequence shown here is derived from an EMBL/GenBank/DDBJ whole genome shotgun (WGS) entry which is preliminary data.</text>
</comment>
<reference evidence="1 2" key="1">
    <citation type="submission" date="2020-03" db="EMBL/GenBank/DDBJ databases">
        <title>Dissostichus mawsoni Genome sequencing and assembly.</title>
        <authorList>
            <person name="Park H."/>
        </authorList>
    </citation>
    <scope>NUCLEOTIDE SEQUENCE [LARGE SCALE GENOMIC DNA]</scope>
    <source>
        <strain evidence="1">DM0001</strain>
        <tissue evidence="1">Muscle</tissue>
    </source>
</reference>
<sequence length="79" mass="8915">MNHSRGSGTSHLLMMKDWVTKVDDILLMKVKMEMEMMMMMMRIVEVMPLSLGEFSSLSPLALISLPLIIFLTTNIGHGC</sequence>
<proteinExistence type="predicted"/>
<dbReference type="AlphaFoldDB" id="A0A7J5ZHH4"/>